<keyword evidence="3" id="KW-1185">Reference proteome</keyword>
<feature type="chain" id="PRO_5013371189" evidence="1">
    <location>
        <begin position="22"/>
        <end position="185"/>
    </location>
</feature>
<name>A0A232ENK5_9HYME</name>
<reference evidence="2 3" key="1">
    <citation type="journal article" date="2017" name="Curr. Biol.">
        <title>The Evolution of Venom by Co-option of Single-Copy Genes.</title>
        <authorList>
            <person name="Martinson E.O."/>
            <person name="Mrinalini"/>
            <person name="Kelkar Y.D."/>
            <person name="Chang C.H."/>
            <person name="Werren J.H."/>
        </authorList>
    </citation>
    <scope>NUCLEOTIDE SEQUENCE [LARGE SCALE GENOMIC DNA]</scope>
    <source>
        <strain evidence="2 3">Alberta</strain>
        <tissue evidence="2">Whole body</tissue>
    </source>
</reference>
<dbReference type="EMBL" id="NNAY01003116">
    <property type="protein sequence ID" value="OXU19953.1"/>
    <property type="molecule type" value="Genomic_DNA"/>
</dbReference>
<keyword evidence="1" id="KW-0732">Signal</keyword>
<gene>
    <name evidence="2" type="ORF">TSAR_009604</name>
</gene>
<dbReference type="AlphaFoldDB" id="A0A232ENK5"/>
<sequence>MNRYVFATFLVFTILFQNYYCAEDVEPQVKIKRVETNFVNPIYVNPLSFELNITKENATYNNLGLHWEVKRDLPTNLRLISTIFTTDANGRNSQLIMIDNTPVCVENNRRQLLPKIIVVDSSKLGGRCIKKGIYETPDMGQLRFEHLIKDLASKRKHYKVIYTFGSPFVPIMITTFYSEWGYLNN</sequence>
<evidence type="ECO:0000256" key="1">
    <source>
        <dbReference type="SAM" id="SignalP"/>
    </source>
</evidence>
<dbReference type="Proteomes" id="UP000215335">
    <property type="component" value="Unassembled WGS sequence"/>
</dbReference>
<organism evidence="2 3">
    <name type="scientific">Trichomalopsis sarcophagae</name>
    <dbReference type="NCBI Taxonomy" id="543379"/>
    <lineage>
        <taxon>Eukaryota</taxon>
        <taxon>Metazoa</taxon>
        <taxon>Ecdysozoa</taxon>
        <taxon>Arthropoda</taxon>
        <taxon>Hexapoda</taxon>
        <taxon>Insecta</taxon>
        <taxon>Pterygota</taxon>
        <taxon>Neoptera</taxon>
        <taxon>Endopterygota</taxon>
        <taxon>Hymenoptera</taxon>
        <taxon>Apocrita</taxon>
        <taxon>Proctotrupomorpha</taxon>
        <taxon>Chalcidoidea</taxon>
        <taxon>Pteromalidae</taxon>
        <taxon>Pteromalinae</taxon>
        <taxon>Trichomalopsis</taxon>
    </lineage>
</organism>
<comment type="caution">
    <text evidence="2">The sequence shown here is derived from an EMBL/GenBank/DDBJ whole genome shotgun (WGS) entry which is preliminary data.</text>
</comment>
<evidence type="ECO:0000313" key="2">
    <source>
        <dbReference type="EMBL" id="OXU19953.1"/>
    </source>
</evidence>
<protein>
    <submittedName>
        <fullName evidence="2">Uncharacterized protein</fullName>
    </submittedName>
</protein>
<feature type="signal peptide" evidence="1">
    <location>
        <begin position="1"/>
        <end position="21"/>
    </location>
</feature>
<evidence type="ECO:0000313" key="3">
    <source>
        <dbReference type="Proteomes" id="UP000215335"/>
    </source>
</evidence>
<accession>A0A232ENK5</accession>
<proteinExistence type="predicted"/>